<name>A0AAV2HRU5_LYMST</name>
<comment type="caution">
    <text evidence="5">The sequence shown here is derived from an EMBL/GenBank/DDBJ whole genome shotgun (WGS) entry which is preliminary data.</text>
</comment>
<comment type="cofactor">
    <cofactor evidence="1">
        <name>Fe(2+)</name>
        <dbReference type="ChEBI" id="CHEBI:29033"/>
    </cofactor>
</comment>
<dbReference type="AlphaFoldDB" id="A0AAV2HRU5"/>
<dbReference type="InterPro" id="IPR037151">
    <property type="entry name" value="AlkB-like_sf"/>
</dbReference>
<evidence type="ECO:0000313" key="5">
    <source>
        <dbReference type="EMBL" id="CAL1536155.1"/>
    </source>
</evidence>
<dbReference type="FunFam" id="2.60.120.590:FF:000019">
    <property type="entry name" value="DNA N6-methyl adenine demethylase"/>
    <property type="match status" value="1"/>
</dbReference>
<accession>A0AAV2HRU5</accession>
<dbReference type="Proteomes" id="UP001497497">
    <property type="component" value="Unassembled WGS sequence"/>
</dbReference>
<keyword evidence="2" id="KW-0408">Iron</keyword>
<dbReference type="SUPFAM" id="SSF51197">
    <property type="entry name" value="Clavaminate synthase-like"/>
    <property type="match status" value="1"/>
</dbReference>
<organism evidence="5 6">
    <name type="scientific">Lymnaea stagnalis</name>
    <name type="common">Great pond snail</name>
    <name type="synonym">Helix stagnalis</name>
    <dbReference type="NCBI Taxonomy" id="6523"/>
    <lineage>
        <taxon>Eukaryota</taxon>
        <taxon>Metazoa</taxon>
        <taxon>Spiralia</taxon>
        <taxon>Lophotrochozoa</taxon>
        <taxon>Mollusca</taxon>
        <taxon>Gastropoda</taxon>
        <taxon>Heterobranchia</taxon>
        <taxon>Euthyneura</taxon>
        <taxon>Panpulmonata</taxon>
        <taxon>Hygrophila</taxon>
        <taxon>Lymnaeoidea</taxon>
        <taxon>Lymnaeidae</taxon>
        <taxon>Lymnaea</taxon>
    </lineage>
</organism>
<dbReference type="GO" id="GO:0016491">
    <property type="term" value="F:oxidoreductase activity"/>
    <property type="evidence" value="ECO:0007669"/>
    <property type="project" value="UniProtKB-KW"/>
</dbReference>
<keyword evidence="2" id="KW-0479">Metal-binding</keyword>
<protein>
    <recommendedName>
        <fullName evidence="4">Fe2OG dioxygenase domain-containing protein</fullName>
    </recommendedName>
</protein>
<dbReference type="PANTHER" id="PTHR12463">
    <property type="entry name" value="OXYGENASE-RELATED"/>
    <property type="match status" value="1"/>
</dbReference>
<dbReference type="PANTHER" id="PTHR12463:SF0">
    <property type="entry name" value="ALPHA-KETOGLUTARATE-DEPENDENT DIOXYGENASE ALKB HOMOLOG 4"/>
    <property type="match status" value="1"/>
</dbReference>
<gene>
    <name evidence="5" type="ORF">GSLYS_00010068001</name>
</gene>
<dbReference type="Gene3D" id="2.60.120.590">
    <property type="entry name" value="Alpha-ketoglutarate-dependent dioxygenase AlkB-like"/>
    <property type="match status" value="1"/>
</dbReference>
<sequence>MGDHSTLNSSDVNNANINTSNSGRLPGSFSLSEPRHCGCKGIRTCRLCGYSKSKQNIIQTPLYGLDCQDNNEKSRKDIFLYCDMCKKAWKPTDFAQPAFGTVITLPKTDAEQLKVHTNDQKIIENKMSNISYPITSKVKMSDHESQCMHNDSVGAIHLQGISIIENFVSEEEEAFLVTSINDTNFVNSQSGRRKQDFGPKVNFKKQKIKLSSFSGLPAYSQFLYKRMKANPCLRNFEPIELCNLEYCSERGAHIDPHLDDAWLWGERLVTLNLLSETILTFTLDTDAHLEIHVPLLRRSLIIVSSEARYKWKHSIHEEDITGKRVAMTFRELSKEFCTGGRHEEDGLKLLKIALTFQGMAVGT</sequence>
<evidence type="ECO:0000259" key="4">
    <source>
        <dbReference type="PROSITE" id="PS51471"/>
    </source>
</evidence>
<feature type="domain" description="Fe2OG dioxygenase" evidence="4">
    <location>
        <begin position="228"/>
        <end position="333"/>
    </location>
</feature>
<dbReference type="GO" id="GO:0046872">
    <property type="term" value="F:metal ion binding"/>
    <property type="evidence" value="ECO:0007669"/>
    <property type="project" value="UniProtKB-KW"/>
</dbReference>
<dbReference type="InterPro" id="IPR032857">
    <property type="entry name" value="ALKBH4"/>
</dbReference>
<feature type="compositionally biased region" description="Polar residues" evidence="3">
    <location>
        <begin position="1"/>
        <end position="23"/>
    </location>
</feature>
<evidence type="ECO:0000256" key="3">
    <source>
        <dbReference type="SAM" id="MobiDB-lite"/>
    </source>
</evidence>
<evidence type="ECO:0000256" key="2">
    <source>
        <dbReference type="RuleBase" id="RU003682"/>
    </source>
</evidence>
<dbReference type="GO" id="GO:0070988">
    <property type="term" value="P:demethylation"/>
    <property type="evidence" value="ECO:0007669"/>
    <property type="project" value="InterPro"/>
</dbReference>
<evidence type="ECO:0000256" key="1">
    <source>
        <dbReference type="ARBA" id="ARBA00001954"/>
    </source>
</evidence>
<dbReference type="PROSITE" id="PS51471">
    <property type="entry name" value="FE2OG_OXY"/>
    <property type="match status" value="1"/>
</dbReference>
<feature type="region of interest" description="Disordered" evidence="3">
    <location>
        <begin position="1"/>
        <end position="27"/>
    </location>
</feature>
<proteinExistence type="inferred from homology"/>
<dbReference type="GO" id="GO:0032451">
    <property type="term" value="F:demethylase activity"/>
    <property type="evidence" value="ECO:0007669"/>
    <property type="project" value="TreeGrafter"/>
</dbReference>
<comment type="similarity">
    <text evidence="2">Belongs to the iron/ascorbate-dependent oxidoreductase family.</text>
</comment>
<keyword evidence="6" id="KW-1185">Reference proteome</keyword>
<dbReference type="EMBL" id="CAXITT010000222">
    <property type="protein sequence ID" value="CAL1536155.1"/>
    <property type="molecule type" value="Genomic_DNA"/>
</dbReference>
<keyword evidence="2" id="KW-0560">Oxidoreductase</keyword>
<reference evidence="5 6" key="1">
    <citation type="submission" date="2024-04" db="EMBL/GenBank/DDBJ databases">
        <authorList>
            <consortium name="Genoscope - CEA"/>
            <person name="William W."/>
        </authorList>
    </citation>
    <scope>NUCLEOTIDE SEQUENCE [LARGE SCALE GENOMIC DNA]</scope>
</reference>
<dbReference type="InterPro" id="IPR005123">
    <property type="entry name" value="Oxoglu/Fe-dep_dioxygenase_dom"/>
</dbReference>
<evidence type="ECO:0000313" key="6">
    <source>
        <dbReference type="Proteomes" id="UP001497497"/>
    </source>
</evidence>